<evidence type="ECO:0000313" key="7">
    <source>
        <dbReference type="Proteomes" id="UP000237271"/>
    </source>
</evidence>
<name>A0A2P4XPZ4_9STRA</name>
<keyword evidence="1" id="KW-0479">Metal-binding</keyword>
<protein>
    <recommendedName>
        <fullName evidence="5">SWIM-type domain-containing protein</fullName>
    </recommendedName>
</protein>
<evidence type="ECO:0000256" key="3">
    <source>
        <dbReference type="ARBA" id="ARBA00022833"/>
    </source>
</evidence>
<dbReference type="PROSITE" id="PS50966">
    <property type="entry name" value="ZF_SWIM"/>
    <property type="match status" value="1"/>
</dbReference>
<feature type="domain" description="SWIM-type" evidence="5">
    <location>
        <begin position="160"/>
        <end position="192"/>
    </location>
</feature>
<reference evidence="6 7" key="1">
    <citation type="journal article" date="2017" name="Genome Biol. Evol.">
        <title>Phytophthora megakarya and P. palmivora, closely related causal agents of cacao black pod rot, underwent increases in genome sizes and gene numbers by different mechanisms.</title>
        <authorList>
            <person name="Ali S.S."/>
            <person name="Shao J."/>
            <person name="Lary D.J."/>
            <person name="Kronmiller B."/>
            <person name="Shen D."/>
            <person name="Strem M.D."/>
            <person name="Amoako-Attah I."/>
            <person name="Akrofi A.Y."/>
            <person name="Begoude B.A."/>
            <person name="Ten Hoopen G.M."/>
            <person name="Coulibaly K."/>
            <person name="Kebe B.I."/>
            <person name="Melnick R.L."/>
            <person name="Guiltinan M.J."/>
            <person name="Tyler B.M."/>
            <person name="Meinhardt L.W."/>
            <person name="Bailey B.A."/>
        </authorList>
    </citation>
    <scope>NUCLEOTIDE SEQUENCE [LARGE SCALE GENOMIC DNA]</scope>
    <source>
        <strain evidence="7">sbr112.9</strain>
    </source>
</reference>
<dbReference type="InterPro" id="IPR006564">
    <property type="entry name" value="Znf_PMZ"/>
</dbReference>
<gene>
    <name evidence="6" type="ORF">PHPALM_16329</name>
</gene>
<evidence type="ECO:0000256" key="4">
    <source>
        <dbReference type="PROSITE-ProRule" id="PRU00325"/>
    </source>
</evidence>
<keyword evidence="7" id="KW-1185">Reference proteome</keyword>
<dbReference type="InterPro" id="IPR007527">
    <property type="entry name" value="Znf_SWIM"/>
</dbReference>
<evidence type="ECO:0000313" key="6">
    <source>
        <dbReference type="EMBL" id="POM67635.1"/>
    </source>
</evidence>
<evidence type="ECO:0000256" key="1">
    <source>
        <dbReference type="ARBA" id="ARBA00022723"/>
    </source>
</evidence>
<proteinExistence type="predicted"/>
<accession>A0A2P4XPZ4</accession>
<dbReference type="OrthoDB" id="94531at2759"/>
<evidence type="ECO:0000259" key="5">
    <source>
        <dbReference type="PROSITE" id="PS50966"/>
    </source>
</evidence>
<comment type="caution">
    <text evidence="6">The sequence shown here is derived from an EMBL/GenBank/DDBJ whole genome shotgun (WGS) entry which is preliminary data.</text>
</comment>
<dbReference type="GO" id="GO:0008270">
    <property type="term" value="F:zinc ion binding"/>
    <property type="evidence" value="ECO:0007669"/>
    <property type="project" value="UniProtKB-KW"/>
</dbReference>
<sequence length="196" mass="21030">MPDVSSAGKGSACHICRRSKGSVVNMTIDVSDTGTVKQVLVSSPSSSPSVPVVGADSIVTGACFPDQKSCTKAMRQYAVSRSMVVKLAAENREGGAMLRYHCAGEGNCCIMLRSQGQARNGYFINLVDQDESSSSSGEDELIRSLVANDPHINVRPVHKRAVNIEVRTCTCTIFDQYGIPCKHFIAALGFLDRPTE</sequence>
<dbReference type="SMART" id="SM00575">
    <property type="entry name" value="ZnF_PMZ"/>
    <property type="match status" value="1"/>
</dbReference>
<dbReference type="Pfam" id="PF04434">
    <property type="entry name" value="SWIM"/>
    <property type="match status" value="1"/>
</dbReference>
<dbReference type="EMBL" id="NCKW01008842">
    <property type="protein sequence ID" value="POM67635.1"/>
    <property type="molecule type" value="Genomic_DNA"/>
</dbReference>
<organism evidence="6 7">
    <name type="scientific">Phytophthora palmivora</name>
    <dbReference type="NCBI Taxonomy" id="4796"/>
    <lineage>
        <taxon>Eukaryota</taxon>
        <taxon>Sar</taxon>
        <taxon>Stramenopiles</taxon>
        <taxon>Oomycota</taxon>
        <taxon>Peronosporomycetes</taxon>
        <taxon>Peronosporales</taxon>
        <taxon>Peronosporaceae</taxon>
        <taxon>Phytophthora</taxon>
    </lineage>
</organism>
<evidence type="ECO:0000256" key="2">
    <source>
        <dbReference type="ARBA" id="ARBA00022771"/>
    </source>
</evidence>
<keyword evidence="2 4" id="KW-0863">Zinc-finger</keyword>
<dbReference type="Proteomes" id="UP000237271">
    <property type="component" value="Unassembled WGS sequence"/>
</dbReference>
<keyword evidence="3" id="KW-0862">Zinc</keyword>
<dbReference type="AlphaFoldDB" id="A0A2P4XPZ4"/>